<dbReference type="Proteomes" id="UP000053789">
    <property type="component" value="Unassembled WGS sequence"/>
</dbReference>
<dbReference type="HOGENOM" id="CLU_1219579_0_0_1"/>
<dbReference type="Pfam" id="PF00083">
    <property type="entry name" value="Sugar_tr"/>
    <property type="match status" value="1"/>
</dbReference>
<dbReference type="EMBL" id="KN846995">
    <property type="protein sequence ID" value="KIW89606.1"/>
    <property type="molecule type" value="Genomic_DNA"/>
</dbReference>
<evidence type="ECO:0000256" key="1">
    <source>
        <dbReference type="ARBA" id="ARBA00004141"/>
    </source>
</evidence>
<feature type="transmembrane region" description="Helical" evidence="5">
    <location>
        <begin position="99"/>
        <end position="117"/>
    </location>
</feature>
<evidence type="ECO:0000256" key="3">
    <source>
        <dbReference type="ARBA" id="ARBA00022989"/>
    </source>
</evidence>
<dbReference type="GO" id="GO:0005351">
    <property type="term" value="F:carbohydrate:proton symporter activity"/>
    <property type="evidence" value="ECO:0007669"/>
    <property type="project" value="TreeGrafter"/>
</dbReference>
<accession>A0A0D2EHR7</accession>
<dbReference type="RefSeq" id="XP_016616275.1">
    <property type="nucleotide sequence ID" value="XM_016767483.1"/>
</dbReference>
<keyword evidence="2 5" id="KW-0812">Transmembrane</keyword>
<feature type="transmembrane region" description="Helical" evidence="5">
    <location>
        <begin position="137"/>
        <end position="157"/>
    </location>
</feature>
<keyword evidence="7" id="KW-1185">Reference proteome</keyword>
<keyword evidence="4 5" id="KW-0472">Membrane</keyword>
<dbReference type="PANTHER" id="PTHR48022">
    <property type="entry name" value="PLASTIDIC GLUCOSE TRANSPORTER 4"/>
    <property type="match status" value="1"/>
</dbReference>
<dbReference type="GeneID" id="27702690"/>
<dbReference type="SUPFAM" id="SSF103473">
    <property type="entry name" value="MFS general substrate transporter"/>
    <property type="match status" value="1"/>
</dbReference>
<evidence type="ECO:0000313" key="6">
    <source>
        <dbReference type="EMBL" id="KIW89606.1"/>
    </source>
</evidence>
<proteinExistence type="predicted"/>
<evidence type="ECO:0000256" key="5">
    <source>
        <dbReference type="SAM" id="Phobius"/>
    </source>
</evidence>
<dbReference type="AlphaFoldDB" id="A0A0D2EHR7"/>
<feature type="transmembrane region" description="Helical" evidence="5">
    <location>
        <begin position="64"/>
        <end position="87"/>
    </location>
</feature>
<dbReference type="InterPro" id="IPR050360">
    <property type="entry name" value="MFS_Sugar_Transporters"/>
</dbReference>
<dbReference type="OrthoDB" id="6612291at2759"/>
<dbReference type="Gene3D" id="1.20.1250.20">
    <property type="entry name" value="MFS general substrate transporter like domains"/>
    <property type="match status" value="1"/>
</dbReference>
<dbReference type="InterPro" id="IPR005828">
    <property type="entry name" value="MFS_sugar_transport-like"/>
</dbReference>
<keyword evidence="3 5" id="KW-1133">Transmembrane helix</keyword>
<dbReference type="PANTHER" id="PTHR48022:SF11">
    <property type="entry name" value="MONOSACCHARIDE TRANSPORTER (HXT8), PUTATIVE (AFU_ORTHOLOGUE AFUA_2G08120)-RELATED"/>
    <property type="match status" value="1"/>
</dbReference>
<organism evidence="6 7">
    <name type="scientific">Cladophialophora bantiana (strain ATCC 10958 / CBS 173.52 / CDC B-1940 / NIH 8579)</name>
    <name type="common">Xylohypha bantiana</name>
    <dbReference type="NCBI Taxonomy" id="1442370"/>
    <lineage>
        <taxon>Eukaryota</taxon>
        <taxon>Fungi</taxon>
        <taxon>Dikarya</taxon>
        <taxon>Ascomycota</taxon>
        <taxon>Pezizomycotina</taxon>
        <taxon>Eurotiomycetes</taxon>
        <taxon>Chaetothyriomycetidae</taxon>
        <taxon>Chaetothyriales</taxon>
        <taxon>Herpotrichiellaceae</taxon>
        <taxon>Cladophialophora</taxon>
    </lineage>
</organism>
<evidence type="ECO:0000313" key="7">
    <source>
        <dbReference type="Proteomes" id="UP000053789"/>
    </source>
</evidence>
<dbReference type="InterPro" id="IPR036259">
    <property type="entry name" value="MFS_trans_sf"/>
</dbReference>
<evidence type="ECO:0000256" key="2">
    <source>
        <dbReference type="ARBA" id="ARBA00022692"/>
    </source>
</evidence>
<protein>
    <recommendedName>
        <fullName evidence="8">Major facilitator superfamily (MFS) profile domain-containing protein</fullName>
    </recommendedName>
</protein>
<dbReference type="GO" id="GO:0016020">
    <property type="term" value="C:membrane"/>
    <property type="evidence" value="ECO:0007669"/>
    <property type="project" value="UniProtKB-SubCell"/>
</dbReference>
<evidence type="ECO:0000256" key="4">
    <source>
        <dbReference type="ARBA" id="ARBA00023136"/>
    </source>
</evidence>
<reference evidence="6" key="1">
    <citation type="submission" date="2015-01" db="EMBL/GenBank/DDBJ databases">
        <title>The Genome Sequence of Cladophialophora bantiana CBS 173.52.</title>
        <authorList>
            <consortium name="The Broad Institute Genomics Platform"/>
            <person name="Cuomo C."/>
            <person name="de Hoog S."/>
            <person name="Gorbushina A."/>
            <person name="Stielow B."/>
            <person name="Teixiera M."/>
            <person name="Abouelleil A."/>
            <person name="Chapman S.B."/>
            <person name="Priest M."/>
            <person name="Young S.K."/>
            <person name="Wortman J."/>
            <person name="Nusbaum C."/>
            <person name="Birren B."/>
        </authorList>
    </citation>
    <scope>NUCLEOTIDE SEQUENCE [LARGE SCALE GENOMIC DNA]</scope>
    <source>
        <strain evidence="6">CBS 173.52</strain>
    </source>
</reference>
<comment type="subcellular location">
    <subcellularLocation>
        <location evidence="1">Membrane</location>
        <topology evidence="1">Multi-pass membrane protein</topology>
    </subcellularLocation>
</comment>
<feature type="transmembrane region" description="Helical" evidence="5">
    <location>
        <begin position="29"/>
        <end position="52"/>
    </location>
</feature>
<sequence length="227" mass="25116">MREQSVETNAIGLKAYEENFTKAHNLKRLALGFGVIFGCQCTSTLVIDYYAVSLYSSIGYTIRRAFLLSAGYVTVSILGNAITATLVDRGGRVNLLRTAAGTIAFLFMHIFFYASFLDATTAIDVSEIFPTRLRARYYIVFTVLTFTIAIRLWLFFLDTEGLSLEEVAKVFDDPITAGTHVVGKDGDFYVTTNSSSNKPEDDIEDEEHFSFAQGLITRLCGSSVAQV</sequence>
<gene>
    <name evidence="6" type="ORF">Z519_09762</name>
</gene>
<name>A0A0D2EHR7_CLAB1</name>
<evidence type="ECO:0008006" key="8">
    <source>
        <dbReference type="Google" id="ProtNLM"/>
    </source>
</evidence>
<dbReference type="VEuPathDB" id="FungiDB:Z519_09762"/>